<dbReference type="Proteomes" id="UP000664940">
    <property type="component" value="Unassembled WGS sequence"/>
</dbReference>
<keyword evidence="1" id="KW-1133">Transmembrane helix</keyword>
<comment type="caution">
    <text evidence="2">The sequence shown here is derived from an EMBL/GenBank/DDBJ whole genome shotgun (WGS) entry which is preliminary data.</text>
</comment>
<gene>
    <name evidence="2" type="ORF">HJG60_011480</name>
</gene>
<dbReference type="AlphaFoldDB" id="A0A834E162"/>
<feature type="transmembrane region" description="Helical" evidence="1">
    <location>
        <begin position="94"/>
        <end position="117"/>
    </location>
</feature>
<name>A0A834E162_9CHIR</name>
<evidence type="ECO:0000256" key="1">
    <source>
        <dbReference type="SAM" id="Phobius"/>
    </source>
</evidence>
<reference evidence="2 3" key="1">
    <citation type="journal article" date="2020" name="Nature">
        <title>Six reference-quality genomes reveal evolution of bat adaptations.</title>
        <authorList>
            <person name="Jebb D."/>
            <person name="Huang Z."/>
            <person name="Pippel M."/>
            <person name="Hughes G.M."/>
            <person name="Lavrichenko K."/>
            <person name="Devanna P."/>
            <person name="Winkler S."/>
            <person name="Jermiin L.S."/>
            <person name="Skirmuntt E.C."/>
            <person name="Katzourakis A."/>
            <person name="Burkitt-Gray L."/>
            <person name="Ray D.A."/>
            <person name="Sullivan K.A.M."/>
            <person name="Roscito J.G."/>
            <person name="Kirilenko B.M."/>
            <person name="Davalos L.M."/>
            <person name="Corthals A.P."/>
            <person name="Power M.L."/>
            <person name="Jones G."/>
            <person name="Ransome R.D."/>
            <person name="Dechmann D.K.N."/>
            <person name="Locatelli A.G."/>
            <person name="Puechmaille S.J."/>
            <person name="Fedrigo O."/>
            <person name="Jarvis E.D."/>
            <person name="Hiller M."/>
            <person name="Vernes S.C."/>
            <person name="Myers E.W."/>
            <person name="Teeling E.C."/>
        </authorList>
    </citation>
    <scope>NUCLEOTIDE SEQUENCE [LARGE SCALE GENOMIC DNA]</scope>
    <source>
        <strain evidence="2">Bat1K_MPI-CBG_1</strain>
    </source>
</reference>
<sequence>MKSDSSQCFLFLPSFLPFFLPSSLPPFLRSFLPFFPLKSLFPSICIISGFFTSMSLIPFSIWSAVFPMVPSSFISVLLSSSSPIFFYFNLFGKVILLFVDVIPECIKLLISFFYVLLNFFSEQQS</sequence>
<evidence type="ECO:0000313" key="3">
    <source>
        <dbReference type="Proteomes" id="UP000664940"/>
    </source>
</evidence>
<feature type="transmembrane region" description="Helical" evidence="1">
    <location>
        <begin position="40"/>
        <end position="62"/>
    </location>
</feature>
<organism evidence="2 3">
    <name type="scientific">Phyllostomus discolor</name>
    <name type="common">pale spear-nosed bat</name>
    <dbReference type="NCBI Taxonomy" id="89673"/>
    <lineage>
        <taxon>Eukaryota</taxon>
        <taxon>Metazoa</taxon>
        <taxon>Chordata</taxon>
        <taxon>Craniata</taxon>
        <taxon>Vertebrata</taxon>
        <taxon>Euteleostomi</taxon>
        <taxon>Mammalia</taxon>
        <taxon>Eutheria</taxon>
        <taxon>Laurasiatheria</taxon>
        <taxon>Chiroptera</taxon>
        <taxon>Yangochiroptera</taxon>
        <taxon>Phyllostomidae</taxon>
        <taxon>Phyllostominae</taxon>
        <taxon>Phyllostomus</taxon>
    </lineage>
</organism>
<protein>
    <submittedName>
        <fullName evidence="2">Uncharacterized protein</fullName>
    </submittedName>
</protein>
<proteinExistence type="predicted"/>
<keyword evidence="1" id="KW-0812">Transmembrane</keyword>
<evidence type="ECO:0000313" key="2">
    <source>
        <dbReference type="EMBL" id="KAF6099741.1"/>
    </source>
</evidence>
<dbReference type="EMBL" id="JABVXQ010000007">
    <property type="protein sequence ID" value="KAF6099741.1"/>
    <property type="molecule type" value="Genomic_DNA"/>
</dbReference>
<feature type="transmembrane region" description="Helical" evidence="1">
    <location>
        <begin position="69"/>
        <end position="88"/>
    </location>
</feature>
<keyword evidence="1" id="KW-0472">Membrane</keyword>
<accession>A0A834E162</accession>